<organism evidence="4 5">
    <name type="scientific">Candidatus Accumulibacter contiguus</name>
    <dbReference type="NCBI Taxonomy" id="2954381"/>
    <lineage>
        <taxon>Bacteria</taxon>
        <taxon>Pseudomonadati</taxon>
        <taxon>Pseudomonadota</taxon>
        <taxon>Betaproteobacteria</taxon>
        <taxon>Candidatus Accumulibacter</taxon>
    </lineage>
</organism>
<dbReference type="NCBIfam" id="TIGR01840">
    <property type="entry name" value="esterase_phb"/>
    <property type="match status" value="1"/>
</dbReference>
<evidence type="ECO:0000256" key="3">
    <source>
        <dbReference type="SAM" id="MobiDB-lite"/>
    </source>
</evidence>
<gene>
    <name evidence="4" type="ORF">E4Q08_18725</name>
</gene>
<dbReference type="InterPro" id="IPR029058">
    <property type="entry name" value="AB_hydrolase_fold"/>
</dbReference>
<sequence>MNFASVGNRKETAKRVSTIVGRLVVLAVLAQAPIQAATAQDAPAPLGSTTAKITEIEMLESRNPGALKMFVYVPESVRSSAQPRPLVVALHGCAMTAEDYLQGTGWAQLAEKWGFAVLLPQQQKARKLLDFFTGKNNPALCFNWWEADRGNAEVRSIMHMIKRMLDDYGSRLDPSRIYATGVSAGGGMTVDLLALHPTCFAGGAPIAGVAFNCAELLYTQAINSCMQPTDKPGPKPRQSREEGGRVLSKDNGANAKKWGYWVRRICEANKDCPSSERGWPPITIWQGEQDRMVGPGNLRDLALQWTNVHGFNKQNPGKRTVTVKVPPYEVEHTQYADKTGRVLVETRLIGKEGPATDHGVVIDPEEASFACGRTQDFVYDGNICSTLEIARFWGLDSTAATSTASDRCSNLK</sequence>
<keyword evidence="5" id="KW-1185">Reference proteome</keyword>
<dbReference type="SUPFAM" id="SSF53474">
    <property type="entry name" value="alpha/beta-Hydrolases"/>
    <property type="match status" value="1"/>
</dbReference>
<feature type="region of interest" description="Disordered" evidence="3">
    <location>
        <begin position="227"/>
        <end position="250"/>
    </location>
</feature>
<feature type="compositionally biased region" description="Basic and acidic residues" evidence="3">
    <location>
        <begin position="238"/>
        <end position="248"/>
    </location>
</feature>
<dbReference type="InterPro" id="IPR010126">
    <property type="entry name" value="Esterase_phb"/>
</dbReference>
<dbReference type="RefSeq" id="WP_169071488.1">
    <property type="nucleotide sequence ID" value="NZ_JAZKUC010000003.1"/>
</dbReference>
<dbReference type="Gene3D" id="3.40.50.1820">
    <property type="entry name" value="alpha/beta hydrolase"/>
    <property type="match status" value="1"/>
</dbReference>
<comment type="caution">
    <text evidence="4">The sequence shown here is derived from an EMBL/GenBank/DDBJ whole genome shotgun (WGS) entry which is preliminary data.</text>
</comment>
<evidence type="ECO:0000256" key="1">
    <source>
        <dbReference type="ARBA" id="ARBA00022729"/>
    </source>
</evidence>
<dbReference type="EMBL" id="SPMX01000065">
    <property type="protein sequence ID" value="NMQ07127.1"/>
    <property type="molecule type" value="Genomic_DNA"/>
</dbReference>
<keyword evidence="2" id="KW-0378">Hydrolase</keyword>
<evidence type="ECO:0000313" key="4">
    <source>
        <dbReference type="EMBL" id="NMQ07127.1"/>
    </source>
</evidence>
<dbReference type="PANTHER" id="PTHR43037:SF1">
    <property type="entry name" value="BLL1128 PROTEIN"/>
    <property type="match status" value="1"/>
</dbReference>
<dbReference type="Proteomes" id="UP000886469">
    <property type="component" value="Unassembled WGS sequence"/>
</dbReference>
<proteinExistence type="predicted"/>
<keyword evidence="1" id="KW-0732">Signal</keyword>
<accession>A0ABX1TE85</accession>
<dbReference type="PANTHER" id="PTHR43037">
    <property type="entry name" value="UNNAMED PRODUCT-RELATED"/>
    <property type="match status" value="1"/>
</dbReference>
<reference evidence="4" key="1">
    <citation type="submission" date="2019-03" db="EMBL/GenBank/DDBJ databases">
        <title>Metabolic reconstructions from genomes of highly enriched 'Candidatus Accumulibacter' and 'Candidatus Competibacter' bioreactor populations.</title>
        <authorList>
            <person name="Annavajhala M.K."/>
            <person name="Welles L."/>
            <person name="Abbas B."/>
            <person name="Sorokin D."/>
            <person name="Park H."/>
            <person name="Van Loosdrecht M."/>
            <person name="Chandran K."/>
        </authorList>
    </citation>
    <scope>NUCLEOTIDE SEQUENCE</scope>
    <source>
        <strain evidence="4">SBR_L</strain>
    </source>
</reference>
<evidence type="ECO:0000256" key="2">
    <source>
        <dbReference type="ARBA" id="ARBA00022801"/>
    </source>
</evidence>
<dbReference type="Pfam" id="PF10503">
    <property type="entry name" value="Esterase_PHB"/>
    <property type="match status" value="1"/>
</dbReference>
<evidence type="ECO:0000313" key="5">
    <source>
        <dbReference type="Proteomes" id="UP000886469"/>
    </source>
</evidence>
<name>A0ABX1TE85_9PROT</name>
<protein>
    <submittedName>
        <fullName evidence="4">PHB depolymerase family esterase</fullName>
    </submittedName>
</protein>
<dbReference type="InterPro" id="IPR050955">
    <property type="entry name" value="Plant_Biomass_Hydrol_Est"/>
</dbReference>